<feature type="signal peptide" evidence="17">
    <location>
        <begin position="1"/>
        <end position="29"/>
    </location>
</feature>
<feature type="domain" description="TIR" evidence="18">
    <location>
        <begin position="788"/>
        <end position="929"/>
    </location>
</feature>
<evidence type="ECO:0000256" key="17">
    <source>
        <dbReference type="SAM" id="SignalP"/>
    </source>
</evidence>
<keyword evidence="5" id="KW-0399">Innate immunity</keyword>
<keyword evidence="10" id="KW-0391">Immunity</keyword>
<protein>
    <submittedName>
        <fullName evidence="19">Chromosome undetermined SCAF11492, whole genome shotgun sequence, Uncharacterized protein</fullName>
    </submittedName>
</protein>
<evidence type="ECO:0000256" key="16">
    <source>
        <dbReference type="SAM" id="Phobius"/>
    </source>
</evidence>
<keyword evidence="11 16" id="KW-1133">Transmembrane helix</keyword>
<name>A0A1A8P927_9TELE</name>
<sequence length="945" mass="108471">MNMAVMGSLSSRLILRLLYYLLQTNVSLAYSLKNCNIGYLETPSADVSIDCAWRMLTTVPNHLPRDAVSIQLEENQLKKINKENFYGMSKLRNLNLDSNKLTYVEDGSFSSLVSLKKLSLKDNQLTNLTNATFQGLSNLIELDLSINRIRFIHDSVFNSLTSLQTLDLGLNSLQQVTDMKPVLQLPHIQKLGLDCNKFSSFQTKDLLLNQSSSLKELSISCFNKVHFSITTPIFPHLEKIELPGCGQRYNLEWDVQDKTLLRNITKLYVNGFGLSFEGMQSVLQSLDSLRYLKLSPSDEWFGKGVLSTVCKVATLRNLDLFSNILTNLTSTLAPCSQLTELDLSETWITELAKGAIQQMTQLRSLNLNVNKLTKVPNEIKGLRFLEILRMNFNFISELSCEDFANTRRLQELSLNSNRIVYLDGCVVEHLTDLKLLDLGGNQLLDYRDSFTFPLYQLEVLDVCSYSMREVEVGDFQGLESLKQLKVASYFTGSTHRRTIQRLNMDTGNASHSLESLQNLEYLSVDLYCDSDLNFLQETNNEDTLNFESLKTFTVICKSGYKGFHSKVPRIMLEAMENLENFKAVNNYDVAPDLGTFNFNNQLKNLTLNKIDLTDLDPQIFLSVPKLQILDFSETKIKSLDFLVQANLTKLRYLKLTDNEISVINETVFSFLPSLIYLDLSNNPFSCECSNSGFIQWVNDNKQTQVVNTHQYKCSLPVDKLETALLDFDIQPCLDDGGFFFFISSTCLVVLTLLTSFIYHFLKWQLVYTFHLFLAFLYDSWKGKKQDPHQFDAFVSYNVHDEDWVYREMLPVLEGEQGWRLCLHHRDFQPGKPIIENITDAIYGSRKTICVISRHYLQSEWCSREIQMASFRLFDEKKDVLILLFLEEIPPHHLSPHYRMRKLVKKRTYLSWPQAAQHPGVFWQNVQRALQTGDAVAENTDLLTGT</sequence>
<dbReference type="FunFam" id="3.80.10.10:FF:001438">
    <property type="entry name" value="Uncharacterized protein"/>
    <property type="match status" value="1"/>
</dbReference>
<dbReference type="PROSITE" id="PS50104">
    <property type="entry name" value="TIR"/>
    <property type="match status" value="1"/>
</dbReference>
<dbReference type="Pfam" id="PF01582">
    <property type="entry name" value="TIR"/>
    <property type="match status" value="1"/>
</dbReference>
<evidence type="ECO:0000256" key="14">
    <source>
        <dbReference type="ARBA" id="ARBA00023180"/>
    </source>
</evidence>
<keyword evidence="13" id="KW-0675">Receptor</keyword>
<keyword evidence="4" id="KW-1003">Cell membrane</keyword>
<dbReference type="GO" id="GO:0005886">
    <property type="term" value="C:plasma membrane"/>
    <property type="evidence" value="ECO:0007669"/>
    <property type="project" value="UniProtKB-SubCell"/>
</dbReference>
<dbReference type="SMART" id="SM00369">
    <property type="entry name" value="LRR_TYP"/>
    <property type="match status" value="12"/>
</dbReference>
<keyword evidence="14" id="KW-0325">Glycoprotein</keyword>
<dbReference type="Pfam" id="PF13855">
    <property type="entry name" value="LRR_8"/>
    <property type="match status" value="4"/>
</dbReference>
<keyword evidence="12 16" id="KW-0472">Membrane</keyword>
<proteinExistence type="inferred from homology"/>
<evidence type="ECO:0000256" key="9">
    <source>
        <dbReference type="ARBA" id="ARBA00022737"/>
    </source>
</evidence>
<evidence type="ECO:0000256" key="13">
    <source>
        <dbReference type="ARBA" id="ARBA00023170"/>
    </source>
</evidence>
<comment type="subcellular location">
    <subcellularLocation>
        <location evidence="1">Cell membrane</location>
    </subcellularLocation>
    <subcellularLocation>
        <location evidence="2">Membrane</location>
        <topology evidence="2">Single-pass type I membrane protein</topology>
    </subcellularLocation>
</comment>
<dbReference type="InterPro" id="IPR035897">
    <property type="entry name" value="Toll_tir_struct_dom_sf"/>
</dbReference>
<evidence type="ECO:0000256" key="11">
    <source>
        <dbReference type="ARBA" id="ARBA00022989"/>
    </source>
</evidence>
<dbReference type="InterPro" id="IPR000157">
    <property type="entry name" value="TIR_dom"/>
</dbReference>
<evidence type="ECO:0000313" key="19">
    <source>
        <dbReference type="EMBL" id="SBR77776.1"/>
    </source>
</evidence>
<feature type="transmembrane region" description="Helical" evidence="16">
    <location>
        <begin position="738"/>
        <end position="761"/>
    </location>
</feature>
<dbReference type="InterPro" id="IPR001611">
    <property type="entry name" value="Leu-rich_rpt"/>
</dbReference>
<dbReference type="GO" id="GO:0038023">
    <property type="term" value="F:signaling receptor activity"/>
    <property type="evidence" value="ECO:0007669"/>
    <property type="project" value="TreeGrafter"/>
</dbReference>
<reference evidence="19" key="2">
    <citation type="submission" date="2017-09" db="EMBL/GenBank/DDBJ databases">
        <title>The genome of a short-lived fish provides insights into sex chromosome evolution and the genetic control of aging.</title>
        <authorList>
            <person name="Reichwald K."/>
            <person name="Felder M."/>
            <person name="Petzold A."/>
            <person name="Koch P."/>
            <person name="Groth M."/>
            <person name="Platzer M."/>
        </authorList>
    </citation>
    <scope>NUCLEOTIDE SEQUENCE</scope>
    <source>
        <tissue evidence="19">Brain</tissue>
    </source>
</reference>
<reference evidence="19" key="1">
    <citation type="submission" date="2016-05" db="EMBL/GenBank/DDBJ databases">
        <authorList>
            <person name="Senf B."/>
        </authorList>
    </citation>
    <scope>NUCLEOTIDE SEQUENCE</scope>
    <source>
        <tissue evidence="19">Brain</tissue>
    </source>
</reference>
<dbReference type="Gene3D" id="3.80.10.10">
    <property type="entry name" value="Ribonuclease Inhibitor"/>
    <property type="match status" value="3"/>
</dbReference>
<evidence type="ECO:0000256" key="15">
    <source>
        <dbReference type="ARBA" id="ARBA00023198"/>
    </source>
</evidence>
<evidence type="ECO:0000259" key="18">
    <source>
        <dbReference type="PROSITE" id="PS50104"/>
    </source>
</evidence>
<evidence type="ECO:0000256" key="12">
    <source>
        <dbReference type="ARBA" id="ARBA00023136"/>
    </source>
</evidence>
<evidence type="ECO:0000256" key="6">
    <source>
        <dbReference type="ARBA" id="ARBA00022614"/>
    </source>
</evidence>
<dbReference type="InterPro" id="IPR003591">
    <property type="entry name" value="Leu-rich_rpt_typical-subtyp"/>
</dbReference>
<dbReference type="SUPFAM" id="SSF52200">
    <property type="entry name" value="Toll/Interleukin receptor TIR domain"/>
    <property type="match status" value="1"/>
</dbReference>
<dbReference type="InterPro" id="IPR032675">
    <property type="entry name" value="LRR_dom_sf"/>
</dbReference>
<dbReference type="PANTHER" id="PTHR24365:SF522">
    <property type="entry name" value="LOW QUALITY PROTEIN: TOLL-LIKE RECEPTOR 13-RELATED"/>
    <property type="match status" value="1"/>
</dbReference>
<dbReference type="PANTHER" id="PTHR24365">
    <property type="entry name" value="TOLL-LIKE RECEPTOR"/>
    <property type="match status" value="1"/>
</dbReference>
<evidence type="ECO:0000256" key="4">
    <source>
        <dbReference type="ARBA" id="ARBA00022475"/>
    </source>
</evidence>
<dbReference type="GO" id="GO:0045087">
    <property type="term" value="P:innate immune response"/>
    <property type="evidence" value="ECO:0007669"/>
    <property type="project" value="UniProtKB-KW"/>
</dbReference>
<dbReference type="GO" id="GO:0006954">
    <property type="term" value="P:inflammatory response"/>
    <property type="evidence" value="ECO:0007669"/>
    <property type="project" value="UniProtKB-KW"/>
</dbReference>
<keyword evidence="15" id="KW-0395">Inflammatory response</keyword>
<evidence type="ECO:0000256" key="5">
    <source>
        <dbReference type="ARBA" id="ARBA00022588"/>
    </source>
</evidence>
<dbReference type="PROSITE" id="PS51450">
    <property type="entry name" value="LRR"/>
    <property type="match status" value="4"/>
</dbReference>
<dbReference type="SUPFAM" id="SSF52058">
    <property type="entry name" value="L domain-like"/>
    <property type="match status" value="2"/>
</dbReference>
<evidence type="ECO:0000256" key="3">
    <source>
        <dbReference type="ARBA" id="ARBA00009634"/>
    </source>
</evidence>
<dbReference type="FunFam" id="3.40.50.10140:FF:000001">
    <property type="entry name" value="Toll-like receptor 2"/>
    <property type="match status" value="1"/>
</dbReference>
<comment type="similarity">
    <text evidence="3">Belongs to the Toll-like receptor family.</text>
</comment>
<organism evidence="19">
    <name type="scientific">Nothobranchius rachovii</name>
    <name type="common">bluefin notho</name>
    <dbReference type="NCBI Taxonomy" id="451742"/>
    <lineage>
        <taxon>Eukaryota</taxon>
        <taxon>Metazoa</taxon>
        <taxon>Chordata</taxon>
        <taxon>Craniata</taxon>
        <taxon>Vertebrata</taxon>
        <taxon>Euteleostomi</taxon>
        <taxon>Actinopterygii</taxon>
        <taxon>Neopterygii</taxon>
        <taxon>Teleostei</taxon>
        <taxon>Neoteleostei</taxon>
        <taxon>Acanthomorphata</taxon>
        <taxon>Ovalentaria</taxon>
        <taxon>Atherinomorphae</taxon>
        <taxon>Cyprinodontiformes</taxon>
        <taxon>Nothobranchiidae</taxon>
        <taxon>Nothobranchius</taxon>
    </lineage>
</organism>
<keyword evidence="7 16" id="KW-0812">Transmembrane</keyword>
<dbReference type="Gene3D" id="3.40.50.10140">
    <property type="entry name" value="Toll/interleukin-1 receptor homology (TIR) domain"/>
    <property type="match status" value="1"/>
</dbReference>
<feature type="chain" id="PRO_5008376118" evidence="17">
    <location>
        <begin position="30"/>
        <end position="945"/>
    </location>
</feature>
<keyword evidence="6" id="KW-0433">Leucine-rich repeat</keyword>
<keyword evidence="9" id="KW-0677">Repeat</keyword>
<gene>
    <name evidence="19" type="primary">Nfu_g_1_012087</name>
</gene>
<keyword evidence="8 17" id="KW-0732">Signal</keyword>
<dbReference type="EMBL" id="HAEH01005905">
    <property type="protein sequence ID" value="SBR77776.1"/>
    <property type="molecule type" value="Transcribed_RNA"/>
</dbReference>
<accession>A0A1A8P927</accession>
<evidence type="ECO:0000256" key="1">
    <source>
        <dbReference type="ARBA" id="ARBA00004236"/>
    </source>
</evidence>
<evidence type="ECO:0000256" key="2">
    <source>
        <dbReference type="ARBA" id="ARBA00004479"/>
    </source>
</evidence>
<dbReference type="SMART" id="SM00255">
    <property type="entry name" value="TIR"/>
    <property type="match status" value="1"/>
</dbReference>
<dbReference type="AlphaFoldDB" id="A0A1A8P927"/>
<dbReference type="GO" id="GO:0007165">
    <property type="term" value="P:signal transduction"/>
    <property type="evidence" value="ECO:0007669"/>
    <property type="project" value="InterPro"/>
</dbReference>
<evidence type="ECO:0000256" key="7">
    <source>
        <dbReference type="ARBA" id="ARBA00022692"/>
    </source>
</evidence>
<evidence type="ECO:0000256" key="8">
    <source>
        <dbReference type="ARBA" id="ARBA00022729"/>
    </source>
</evidence>
<evidence type="ECO:0000256" key="10">
    <source>
        <dbReference type="ARBA" id="ARBA00022859"/>
    </source>
</evidence>